<proteinExistence type="inferred from homology"/>
<reference evidence="6" key="1">
    <citation type="submission" date="2023-03" db="UniProtKB">
        <authorList>
            <consortium name="EnsemblPlants"/>
        </authorList>
    </citation>
    <scope>IDENTIFICATION</scope>
</reference>
<dbReference type="FunFam" id="1.20.140.40:FF:000002">
    <property type="entry name" value="Putative invertase inhibitor"/>
    <property type="match status" value="1"/>
</dbReference>
<dbReference type="PANTHER" id="PTHR35357:SF17">
    <property type="entry name" value="PECTINESTERASE INHIBITOR 12"/>
    <property type="match status" value="1"/>
</dbReference>
<dbReference type="Gene3D" id="1.20.140.40">
    <property type="entry name" value="Invertase/pectin methylesterase inhibitor family protein"/>
    <property type="match status" value="1"/>
</dbReference>
<sequence length="194" mass="21755">MSSLSHSILIPCLFLFMLIFSNFPITQSSNNNNNTSSLIYKTCKASSEQDPNISFDFCITSLKPAATKHRHGDTSLRRLGLMTIYLIRHNMSSTRHHIKKLQRKKGPGDPFVKLCLTDCLELYSDAIPMVKQARKDYKAGRYADANSKISSVMDDCSTCEEGFEEKEGVVSPLTNRNHNAFELSAIALSIINML</sequence>
<dbReference type="CDD" id="cd15795">
    <property type="entry name" value="PMEI-Pla_a_1_like"/>
    <property type="match status" value="1"/>
</dbReference>
<keyword evidence="2" id="KW-1015">Disulfide bond</keyword>
<evidence type="ECO:0000259" key="5">
    <source>
        <dbReference type="SMART" id="SM00856"/>
    </source>
</evidence>
<organism evidence="6">
    <name type="scientific">Cucumis melo</name>
    <name type="common">Muskmelon</name>
    <dbReference type="NCBI Taxonomy" id="3656"/>
    <lineage>
        <taxon>Eukaryota</taxon>
        <taxon>Viridiplantae</taxon>
        <taxon>Streptophyta</taxon>
        <taxon>Embryophyta</taxon>
        <taxon>Tracheophyta</taxon>
        <taxon>Spermatophyta</taxon>
        <taxon>Magnoliopsida</taxon>
        <taxon>eudicotyledons</taxon>
        <taxon>Gunneridae</taxon>
        <taxon>Pentapetalae</taxon>
        <taxon>rosids</taxon>
        <taxon>fabids</taxon>
        <taxon>Cucurbitales</taxon>
        <taxon>Cucurbitaceae</taxon>
        <taxon>Benincaseae</taxon>
        <taxon>Cucumis</taxon>
    </lineage>
</organism>
<keyword evidence="1 4" id="KW-0732">Signal</keyword>
<dbReference type="SMART" id="SM00856">
    <property type="entry name" value="PMEI"/>
    <property type="match status" value="1"/>
</dbReference>
<dbReference type="InterPro" id="IPR035513">
    <property type="entry name" value="Invertase/methylesterase_inhib"/>
</dbReference>
<evidence type="ECO:0000256" key="1">
    <source>
        <dbReference type="ARBA" id="ARBA00022729"/>
    </source>
</evidence>
<dbReference type="Pfam" id="PF04043">
    <property type="entry name" value="PMEI"/>
    <property type="match status" value="1"/>
</dbReference>
<evidence type="ECO:0000313" key="6">
    <source>
        <dbReference type="EnsemblPlants" id="MELO3C022457.2.1"/>
    </source>
</evidence>
<dbReference type="AlphaFoldDB" id="A0A1S3CBM6"/>
<evidence type="ECO:0000256" key="2">
    <source>
        <dbReference type="ARBA" id="ARBA00023157"/>
    </source>
</evidence>
<dbReference type="NCBIfam" id="TIGR01614">
    <property type="entry name" value="PME_inhib"/>
    <property type="match status" value="1"/>
</dbReference>
<comment type="similarity">
    <text evidence="3">Belongs to the PMEI family.</text>
</comment>
<feature type="chain" id="PRO_5044565608" description="Pectinesterase inhibitor domain-containing protein" evidence="4">
    <location>
        <begin position="29"/>
        <end position="194"/>
    </location>
</feature>
<feature type="domain" description="Pectinesterase inhibitor" evidence="5">
    <location>
        <begin position="34"/>
        <end position="190"/>
    </location>
</feature>
<dbReference type="InterPro" id="IPR034088">
    <property type="entry name" value="Pla_a_1-like"/>
</dbReference>
<dbReference type="eggNOG" id="ENOG502RZK0">
    <property type="taxonomic scope" value="Eukaryota"/>
</dbReference>
<protein>
    <recommendedName>
        <fullName evidence="5">Pectinesterase inhibitor domain-containing protein</fullName>
    </recommendedName>
</protein>
<dbReference type="InterPro" id="IPR006501">
    <property type="entry name" value="Pectinesterase_inhib_dom"/>
</dbReference>
<dbReference type="EnsemblPlants" id="MELO3C022457.2.1">
    <property type="protein sequence ID" value="MELO3C022457.2.1"/>
    <property type="gene ID" value="MELO3C022457.2"/>
</dbReference>
<dbReference type="GO" id="GO:0005576">
    <property type="term" value="C:extracellular region"/>
    <property type="evidence" value="ECO:0007669"/>
    <property type="project" value="UniProtKB-ARBA"/>
</dbReference>
<dbReference type="Gramene" id="MELO3C022457.2.1">
    <property type="protein sequence ID" value="MELO3C022457.2.1"/>
    <property type="gene ID" value="MELO3C022457.2"/>
</dbReference>
<feature type="signal peptide" evidence="4">
    <location>
        <begin position="1"/>
        <end position="28"/>
    </location>
</feature>
<dbReference type="GO" id="GO:0004857">
    <property type="term" value="F:enzyme inhibitor activity"/>
    <property type="evidence" value="ECO:0007669"/>
    <property type="project" value="InterPro"/>
</dbReference>
<dbReference type="SUPFAM" id="SSF101148">
    <property type="entry name" value="Plant invertase/pectin methylesterase inhibitor"/>
    <property type="match status" value="1"/>
</dbReference>
<dbReference type="PANTHER" id="PTHR35357">
    <property type="entry name" value="OS02G0537100 PROTEIN"/>
    <property type="match status" value="1"/>
</dbReference>
<name>A0A1S3CBM6_CUCME</name>
<evidence type="ECO:0000256" key="3">
    <source>
        <dbReference type="ARBA" id="ARBA00038471"/>
    </source>
</evidence>
<accession>A0A1S3CBM6</accession>
<dbReference type="SMR" id="A0A1S3CBM6"/>
<gene>
    <name evidence="6" type="primary">103498982</name>
</gene>
<evidence type="ECO:0000256" key="4">
    <source>
        <dbReference type="SAM" id="SignalP"/>
    </source>
</evidence>